<dbReference type="AlphaFoldDB" id="A0A0A8YYK1"/>
<reference evidence="1" key="1">
    <citation type="submission" date="2014-09" db="EMBL/GenBank/DDBJ databases">
        <authorList>
            <person name="Magalhaes I.L.F."/>
            <person name="Oliveira U."/>
            <person name="Santos F.R."/>
            <person name="Vidigal T.H.D.A."/>
            <person name="Brescovit A.D."/>
            <person name="Santos A.J."/>
        </authorList>
    </citation>
    <scope>NUCLEOTIDE SEQUENCE</scope>
    <source>
        <tissue evidence="1">Shoot tissue taken approximately 20 cm above the soil surface</tissue>
    </source>
</reference>
<sequence length="42" mass="4773">MDINQAAVLASMHAIVSSRNEDVILLNCFRPQEPRRSLYDKA</sequence>
<accession>A0A0A8YYK1</accession>
<organism evidence="1">
    <name type="scientific">Arundo donax</name>
    <name type="common">Giant reed</name>
    <name type="synonym">Donax arundinaceus</name>
    <dbReference type="NCBI Taxonomy" id="35708"/>
    <lineage>
        <taxon>Eukaryota</taxon>
        <taxon>Viridiplantae</taxon>
        <taxon>Streptophyta</taxon>
        <taxon>Embryophyta</taxon>
        <taxon>Tracheophyta</taxon>
        <taxon>Spermatophyta</taxon>
        <taxon>Magnoliopsida</taxon>
        <taxon>Liliopsida</taxon>
        <taxon>Poales</taxon>
        <taxon>Poaceae</taxon>
        <taxon>PACMAD clade</taxon>
        <taxon>Arundinoideae</taxon>
        <taxon>Arundineae</taxon>
        <taxon>Arundo</taxon>
    </lineage>
</organism>
<proteinExistence type="predicted"/>
<protein>
    <submittedName>
        <fullName evidence="1">Uncharacterized protein</fullName>
    </submittedName>
</protein>
<reference evidence="1" key="2">
    <citation type="journal article" date="2015" name="Data Brief">
        <title>Shoot transcriptome of the giant reed, Arundo donax.</title>
        <authorList>
            <person name="Barrero R.A."/>
            <person name="Guerrero F.D."/>
            <person name="Moolhuijzen P."/>
            <person name="Goolsby J.A."/>
            <person name="Tidwell J."/>
            <person name="Bellgard S.E."/>
            <person name="Bellgard M.I."/>
        </authorList>
    </citation>
    <scope>NUCLEOTIDE SEQUENCE</scope>
    <source>
        <tissue evidence="1">Shoot tissue taken approximately 20 cm above the soil surface</tissue>
    </source>
</reference>
<name>A0A0A8YYK1_ARUDO</name>
<dbReference type="EMBL" id="GBRH01267387">
    <property type="protein sequence ID" value="JAD30508.1"/>
    <property type="molecule type" value="Transcribed_RNA"/>
</dbReference>
<evidence type="ECO:0000313" key="1">
    <source>
        <dbReference type="EMBL" id="JAD30508.1"/>
    </source>
</evidence>